<dbReference type="GO" id="GO:0008897">
    <property type="term" value="F:holo-[acyl-carrier-protein] synthase activity"/>
    <property type="evidence" value="ECO:0007669"/>
    <property type="project" value="InterPro"/>
</dbReference>
<dbReference type="SUPFAM" id="SSF56214">
    <property type="entry name" value="4'-phosphopantetheinyl transferase"/>
    <property type="match status" value="2"/>
</dbReference>
<comment type="caution">
    <text evidence="4">The sequence shown here is derived from an EMBL/GenBank/DDBJ whole genome shotgun (WGS) entry which is preliminary data.</text>
</comment>
<dbReference type="AlphaFoldDB" id="A0A9D2DWA7"/>
<reference evidence="4" key="1">
    <citation type="journal article" date="2021" name="PeerJ">
        <title>Extensive microbial diversity within the chicken gut microbiome revealed by metagenomics and culture.</title>
        <authorList>
            <person name="Gilroy R."/>
            <person name="Ravi A."/>
            <person name="Getino M."/>
            <person name="Pursley I."/>
            <person name="Horton D.L."/>
            <person name="Alikhan N.F."/>
            <person name="Baker D."/>
            <person name="Gharbi K."/>
            <person name="Hall N."/>
            <person name="Watson M."/>
            <person name="Adriaenssens E.M."/>
            <person name="Foster-Nyarko E."/>
            <person name="Jarju S."/>
            <person name="Secka A."/>
            <person name="Antonio M."/>
            <person name="Oren A."/>
            <person name="Chaudhuri R.R."/>
            <person name="La Ragione R."/>
            <person name="Hildebrand F."/>
            <person name="Pallen M.J."/>
        </authorList>
    </citation>
    <scope>NUCLEOTIDE SEQUENCE</scope>
    <source>
        <strain evidence="4">CHK33-5263</strain>
    </source>
</reference>
<feature type="domain" description="4'-phosphopantetheinyl transferase" evidence="3">
    <location>
        <begin position="81"/>
        <end position="118"/>
    </location>
</feature>
<dbReference type="PANTHER" id="PTHR12215">
    <property type="entry name" value="PHOSPHOPANTETHEINE TRANSFERASE"/>
    <property type="match status" value="1"/>
</dbReference>
<proteinExistence type="inferred from homology"/>
<dbReference type="InterPro" id="IPR008278">
    <property type="entry name" value="4-PPantetheinyl_Trfase_dom"/>
</dbReference>
<dbReference type="InterPro" id="IPR037143">
    <property type="entry name" value="4-PPantetheinyl_Trfase_dom_sf"/>
</dbReference>
<evidence type="ECO:0000313" key="4">
    <source>
        <dbReference type="EMBL" id="HIZ24462.1"/>
    </source>
</evidence>
<dbReference type="GO" id="GO:0019878">
    <property type="term" value="P:lysine biosynthetic process via aminoadipic acid"/>
    <property type="evidence" value="ECO:0007669"/>
    <property type="project" value="TreeGrafter"/>
</dbReference>
<accession>A0A9D2DWA7</accession>
<dbReference type="InterPro" id="IPR050559">
    <property type="entry name" value="P-Pant_transferase_sf"/>
</dbReference>
<evidence type="ECO:0000256" key="2">
    <source>
        <dbReference type="ARBA" id="ARBA00022679"/>
    </source>
</evidence>
<evidence type="ECO:0000313" key="5">
    <source>
        <dbReference type="Proteomes" id="UP000824044"/>
    </source>
</evidence>
<sequence>MIDVFYTTKPVQSEAFVARILRERYGIFAPEFTRNAHGKPLLCGAPPFFSLSHTGGHTFAAFSEAEIGLDAEWRGRPLPQAVLRRLSEAEREEDFFRLWTAKEAYVKYLGDSLAALLQALRFERGVLLQNRAPVNAAIAFYEQADCTIAVCTAQAQPVLFHEISD</sequence>
<dbReference type="Proteomes" id="UP000824044">
    <property type="component" value="Unassembled WGS sequence"/>
</dbReference>
<evidence type="ECO:0000259" key="3">
    <source>
        <dbReference type="Pfam" id="PF01648"/>
    </source>
</evidence>
<dbReference type="Gene3D" id="3.90.470.20">
    <property type="entry name" value="4'-phosphopantetheinyl transferase domain"/>
    <property type="match status" value="2"/>
</dbReference>
<dbReference type="GO" id="GO:0005829">
    <property type="term" value="C:cytosol"/>
    <property type="evidence" value="ECO:0007669"/>
    <property type="project" value="TreeGrafter"/>
</dbReference>
<dbReference type="PANTHER" id="PTHR12215:SF10">
    <property type="entry name" value="L-AMINOADIPATE-SEMIALDEHYDE DEHYDROGENASE-PHOSPHOPANTETHEINYL TRANSFERASE"/>
    <property type="match status" value="1"/>
</dbReference>
<organism evidence="4 5">
    <name type="scientific">Candidatus Gallimonas intestinigallinarum</name>
    <dbReference type="NCBI Taxonomy" id="2838604"/>
    <lineage>
        <taxon>Bacteria</taxon>
        <taxon>Bacillati</taxon>
        <taxon>Bacillota</taxon>
        <taxon>Clostridia</taxon>
        <taxon>Candidatus Gallimonas</taxon>
    </lineage>
</organism>
<dbReference type="EMBL" id="DXBS01000061">
    <property type="protein sequence ID" value="HIZ24462.1"/>
    <property type="molecule type" value="Genomic_DNA"/>
</dbReference>
<keyword evidence="2 4" id="KW-0808">Transferase</keyword>
<dbReference type="Pfam" id="PF01648">
    <property type="entry name" value="ACPS"/>
    <property type="match status" value="1"/>
</dbReference>
<reference evidence="4" key="2">
    <citation type="submission" date="2021-04" db="EMBL/GenBank/DDBJ databases">
        <authorList>
            <person name="Gilroy R."/>
        </authorList>
    </citation>
    <scope>NUCLEOTIDE SEQUENCE</scope>
    <source>
        <strain evidence="4">CHK33-5263</strain>
    </source>
</reference>
<evidence type="ECO:0000256" key="1">
    <source>
        <dbReference type="ARBA" id="ARBA00010990"/>
    </source>
</evidence>
<dbReference type="GO" id="GO:0000287">
    <property type="term" value="F:magnesium ion binding"/>
    <property type="evidence" value="ECO:0007669"/>
    <property type="project" value="InterPro"/>
</dbReference>
<name>A0A9D2DWA7_9FIRM</name>
<comment type="similarity">
    <text evidence="1">Belongs to the P-Pant transferase superfamily. Gsp/Sfp/HetI/AcpT family.</text>
</comment>
<gene>
    <name evidence="4" type="ORF">H9812_03175</name>
</gene>
<protein>
    <submittedName>
        <fullName evidence="4">4'-phosphopantetheinyl transferase superfamily protein</fullName>
    </submittedName>
</protein>